<protein>
    <recommendedName>
        <fullName evidence="4">ABC transporter permease</fullName>
    </recommendedName>
</protein>
<dbReference type="EMBL" id="JBHTFQ010000001">
    <property type="protein sequence ID" value="MFC7703213.1"/>
    <property type="molecule type" value="Genomic_DNA"/>
</dbReference>
<keyword evidence="1" id="KW-1133">Transmembrane helix</keyword>
<proteinExistence type="predicted"/>
<feature type="transmembrane region" description="Helical" evidence="1">
    <location>
        <begin position="21"/>
        <end position="42"/>
    </location>
</feature>
<accession>A0ABW2UG97</accession>
<dbReference type="Proteomes" id="UP001596516">
    <property type="component" value="Unassembled WGS sequence"/>
</dbReference>
<evidence type="ECO:0008006" key="4">
    <source>
        <dbReference type="Google" id="ProtNLM"/>
    </source>
</evidence>
<name>A0ABW2UG97_9RHOB</name>
<evidence type="ECO:0000313" key="2">
    <source>
        <dbReference type="EMBL" id="MFC7703213.1"/>
    </source>
</evidence>
<keyword evidence="3" id="KW-1185">Reference proteome</keyword>
<evidence type="ECO:0000313" key="3">
    <source>
        <dbReference type="Proteomes" id="UP001596516"/>
    </source>
</evidence>
<dbReference type="RefSeq" id="WP_377399014.1">
    <property type="nucleotide sequence ID" value="NZ_JBHTFQ010000001.1"/>
</dbReference>
<sequence>MSTTSIPRPPRKLPRTGLRRLRLWAELILLYLLVPLTLALVLPAS</sequence>
<gene>
    <name evidence="2" type="ORF">ACFQXB_03265</name>
</gene>
<organism evidence="2 3">
    <name type="scientific">Plastorhodobacter daqingensis</name>
    <dbReference type="NCBI Taxonomy" id="1387281"/>
    <lineage>
        <taxon>Bacteria</taxon>
        <taxon>Pseudomonadati</taxon>
        <taxon>Pseudomonadota</taxon>
        <taxon>Alphaproteobacteria</taxon>
        <taxon>Rhodobacterales</taxon>
        <taxon>Paracoccaceae</taxon>
        <taxon>Plastorhodobacter</taxon>
    </lineage>
</organism>
<reference evidence="3" key="1">
    <citation type="journal article" date="2019" name="Int. J. Syst. Evol. Microbiol.">
        <title>The Global Catalogue of Microorganisms (GCM) 10K type strain sequencing project: providing services to taxonomists for standard genome sequencing and annotation.</title>
        <authorList>
            <consortium name="The Broad Institute Genomics Platform"/>
            <consortium name="The Broad Institute Genome Sequencing Center for Infectious Disease"/>
            <person name="Wu L."/>
            <person name="Ma J."/>
        </authorList>
    </citation>
    <scope>NUCLEOTIDE SEQUENCE [LARGE SCALE GENOMIC DNA]</scope>
    <source>
        <strain evidence="3">CGMCC 1.12750</strain>
    </source>
</reference>
<keyword evidence="1" id="KW-0812">Transmembrane</keyword>
<comment type="caution">
    <text evidence="2">The sequence shown here is derived from an EMBL/GenBank/DDBJ whole genome shotgun (WGS) entry which is preliminary data.</text>
</comment>
<keyword evidence="1" id="KW-0472">Membrane</keyword>
<evidence type="ECO:0000256" key="1">
    <source>
        <dbReference type="SAM" id="Phobius"/>
    </source>
</evidence>